<dbReference type="PANTHER" id="PTHR45436">
    <property type="entry name" value="SENSOR HISTIDINE KINASE YKOH"/>
    <property type="match status" value="1"/>
</dbReference>
<dbReference type="GO" id="GO:0005886">
    <property type="term" value="C:plasma membrane"/>
    <property type="evidence" value="ECO:0007669"/>
    <property type="project" value="TreeGrafter"/>
</dbReference>
<keyword evidence="10 11" id="KW-0472">Membrane</keyword>
<dbReference type="SUPFAM" id="SSF55874">
    <property type="entry name" value="ATPase domain of HSP90 chaperone/DNA topoisomerase II/histidine kinase"/>
    <property type="match status" value="1"/>
</dbReference>
<evidence type="ECO:0000313" key="14">
    <source>
        <dbReference type="EMBL" id="SEI59734.1"/>
    </source>
</evidence>
<feature type="domain" description="HAMP" evidence="13">
    <location>
        <begin position="177"/>
        <end position="228"/>
    </location>
</feature>
<dbReference type="PANTHER" id="PTHR45436:SF5">
    <property type="entry name" value="SENSOR HISTIDINE KINASE TRCS"/>
    <property type="match status" value="1"/>
</dbReference>
<dbReference type="SUPFAM" id="SSF47384">
    <property type="entry name" value="Homodimeric domain of signal transducing histidine kinase"/>
    <property type="match status" value="1"/>
</dbReference>
<protein>
    <recommendedName>
        <fullName evidence="3">histidine kinase</fullName>
        <ecNumber evidence="3">2.7.13.3</ecNumber>
    </recommendedName>
</protein>
<dbReference type="InterPro" id="IPR003660">
    <property type="entry name" value="HAMP_dom"/>
</dbReference>
<dbReference type="InterPro" id="IPR004358">
    <property type="entry name" value="Sig_transdc_His_kin-like_C"/>
</dbReference>
<dbReference type="Proteomes" id="UP000199005">
    <property type="component" value="Unassembled WGS sequence"/>
</dbReference>
<keyword evidence="9" id="KW-0902">Two-component regulatory system</keyword>
<keyword evidence="4" id="KW-0597">Phosphoprotein</keyword>
<evidence type="ECO:0000256" key="10">
    <source>
        <dbReference type="ARBA" id="ARBA00023136"/>
    </source>
</evidence>
<dbReference type="InterPro" id="IPR005467">
    <property type="entry name" value="His_kinase_dom"/>
</dbReference>
<feature type="transmembrane region" description="Helical" evidence="11">
    <location>
        <begin position="153"/>
        <end position="171"/>
    </location>
</feature>
<keyword evidence="7 14" id="KW-0418">Kinase</keyword>
<keyword evidence="8 11" id="KW-1133">Transmembrane helix</keyword>
<dbReference type="InterPro" id="IPR036097">
    <property type="entry name" value="HisK_dim/P_sf"/>
</dbReference>
<proteinExistence type="predicted"/>
<evidence type="ECO:0000256" key="6">
    <source>
        <dbReference type="ARBA" id="ARBA00022692"/>
    </source>
</evidence>
<evidence type="ECO:0000256" key="9">
    <source>
        <dbReference type="ARBA" id="ARBA00023012"/>
    </source>
</evidence>
<dbReference type="InterPro" id="IPR050428">
    <property type="entry name" value="TCS_sensor_his_kinase"/>
</dbReference>
<sequence>MRSIQRRLGFGLIGVLLGAGLLLAETTLWMFDVGLRRYLQDDLREQAEVLLASLVRGQNGIQLDEPRLLGVYQRPYSGHYFRIDFADQSWRSRSLWDHALTPSPTVGLQDGLADGPNGQLLLLYRGDYRRFGQDISINVASDYTPILHAYRRVQLFGCLLGLGVLVLVVMLQRLTVRRALKPLEEVRRQVEQLQQGLRHELDSGVPVELEPLVAQINHLLRQTESTLQRSRHAVGNLGHALKTPLAVLTSLAARAELAARPELQASLQEQLAQIEQRLARELGRARLAGEALPASHFDCAAELPGLFATLAMVHNRGVTLDWQAPPGLRLPWDREDVLELLGNLLDNACKWAQTKVLLEIVGGVDGWLIRVDDDGPGMAAEFRGEALNRGIRLDEQVAGHGLGLAIVRDILDAWHGSLALQDSPLGGLRVVIELPARREGN</sequence>
<feature type="domain" description="Histidine kinase" evidence="12">
    <location>
        <begin position="236"/>
        <end position="438"/>
    </location>
</feature>
<evidence type="ECO:0000256" key="2">
    <source>
        <dbReference type="ARBA" id="ARBA00004370"/>
    </source>
</evidence>
<comment type="catalytic activity">
    <reaction evidence="1">
        <text>ATP + protein L-histidine = ADP + protein N-phospho-L-histidine.</text>
        <dbReference type="EC" id="2.7.13.3"/>
    </reaction>
</comment>
<accession>A0A1H6S1M4</accession>
<evidence type="ECO:0000313" key="15">
    <source>
        <dbReference type="Proteomes" id="UP000199005"/>
    </source>
</evidence>
<dbReference type="Gene3D" id="3.30.565.10">
    <property type="entry name" value="Histidine kinase-like ATPase, C-terminal domain"/>
    <property type="match status" value="1"/>
</dbReference>
<evidence type="ECO:0000256" key="11">
    <source>
        <dbReference type="SAM" id="Phobius"/>
    </source>
</evidence>
<evidence type="ECO:0000256" key="1">
    <source>
        <dbReference type="ARBA" id="ARBA00000085"/>
    </source>
</evidence>
<keyword evidence="6 11" id="KW-0812">Transmembrane</keyword>
<dbReference type="GO" id="GO:0000155">
    <property type="term" value="F:phosphorelay sensor kinase activity"/>
    <property type="evidence" value="ECO:0007669"/>
    <property type="project" value="InterPro"/>
</dbReference>
<dbReference type="SMART" id="SM00387">
    <property type="entry name" value="HATPase_c"/>
    <property type="match status" value="1"/>
</dbReference>
<dbReference type="InterPro" id="IPR036890">
    <property type="entry name" value="HATPase_C_sf"/>
</dbReference>
<dbReference type="STRING" id="170623.SAMN04244579_01285"/>
<gene>
    <name evidence="14" type="ORF">SAMN04244579_01285</name>
</gene>
<evidence type="ECO:0000259" key="13">
    <source>
        <dbReference type="PROSITE" id="PS50885"/>
    </source>
</evidence>
<dbReference type="Pfam" id="PF02518">
    <property type="entry name" value="HATPase_c"/>
    <property type="match status" value="1"/>
</dbReference>
<dbReference type="Gene3D" id="1.10.287.130">
    <property type="match status" value="1"/>
</dbReference>
<dbReference type="PROSITE" id="PS50109">
    <property type="entry name" value="HIS_KIN"/>
    <property type="match status" value="1"/>
</dbReference>
<dbReference type="EMBL" id="FNYO01000011">
    <property type="protein sequence ID" value="SEI59734.1"/>
    <property type="molecule type" value="Genomic_DNA"/>
</dbReference>
<dbReference type="RefSeq" id="WP_090898094.1">
    <property type="nucleotide sequence ID" value="NZ_FNYO01000011.1"/>
</dbReference>
<evidence type="ECO:0000259" key="12">
    <source>
        <dbReference type="PROSITE" id="PS50109"/>
    </source>
</evidence>
<dbReference type="EC" id="2.7.13.3" evidence="3"/>
<keyword evidence="5" id="KW-0808">Transferase</keyword>
<evidence type="ECO:0000256" key="5">
    <source>
        <dbReference type="ARBA" id="ARBA00022679"/>
    </source>
</evidence>
<evidence type="ECO:0000256" key="3">
    <source>
        <dbReference type="ARBA" id="ARBA00012438"/>
    </source>
</evidence>
<comment type="subcellular location">
    <subcellularLocation>
        <location evidence="2">Membrane</location>
    </subcellularLocation>
</comment>
<evidence type="ECO:0000256" key="4">
    <source>
        <dbReference type="ARBA" id="ARBA00022553"/>
    </source>
</evidence>
<dbReference type="PROSITE" id="PS50885">
    <property type="entry name" value="HAMP"/>
    <property type="match status" value="1"/>
</dbReference>
<name>A0A1H6S1M4_9GAMM</name>
<dbReference type="PRINTS" id="PR00344">
    <property type="entry name" value="BCTRLSENSOR"/>
</dbReference>
<evidence type="ECO:0000256" key="8">
    <source>
        <dbReference type="ARBA" id="ARBA00022989"/>
    </source>
</evidence>
<evidence type="ECO:0000256" key="7">
    <source>
        <dbReference type="ARBA" id="ARBA00022777"/>
    </source>
</evidence>
<reference evidence="14 15" key="1">
    <citation type="submission" date="2016-10" db="EMBL/GenBank/DDBJ databases">
        <authorList>
            <person name="de Groot N.N."/>
        </authorList>
    </citation>
    <scope>NUCLEOTIDE SEQUENCE [LARGE SCALE GENOMIC DNA]</scope>
    <source>
        <strain evidence="14 15">DSM 1041</strain>
    </source>
</reference>
<dbReference type="InterPro" id="IPR003594">
    <property type="entry name" value="HATPase_dom"/>
</dbReference>
<dbReference type="AlphaFoldDB" id="A0A1H6S1M4"/>
<organism evidence="14 15">
    <name type="scientific">Azotobacter beijerinckii</name>
    <dbReference type="NCBI Taxonomy" id="170623"/>
    <lineage>
        <taxon>Bacteria</taxon>
        <taxon>Pseudomonadati</taxon>
        <taxon>Pseudomonadota</taxon>
        <taxon>Gammaproteobacteria</taxon>
        <taxon>Pseudomonadales</taxon>
        <taxon>Pseudomonadaceae</taxon>
        <taxon>Azotobacter</taxon>
    </lineage>
</organism>